<dbReference type="EMBL" id="CADCTK010000626">
    <property type="protein sequence ID" value="CAA9268381.1"/>
    <property type="molecule type" value="Genomic_DNA"/>
</dbReference>
<feature type="non-terminal residue" evidence="2">
    <location>
        <position position="1"/>
    </location>
</feature>
<evidence type="ECO:0000313" key="2">
    <source>
        <dbReference type="EMBL" id="CAA9268381.1"/>
    </source>
</evidence>
<dbReference type="AlphaFoldDB" id="A0A6J4J217"/>
<name>A0A6J4J217_9CHLR</name>
<protein>
    <submittedName>
        <fullName evidence="2">Uncharacterized protein</fullName>
    </submittedName>
</protein>
<sequence>AAACSMPHATAVLVLQTRTTPDGERSFLVQHRECVGWVPEALLRELRDGETPPAPEAPAISTSKK</sequence>
<reference evidence="2" key="1">
    <citation type="submission" date="2020-02" db="EMBL/GenBank/DDBJ databases">
        <authorList>
            <person name="Meier V. D."/>
        </authorList>
    </citation>
    <scope>NUCLEOTIDE SEQUENCE</scope>
    <source>
        <strain evidence="2">AVDCRST_MAG26</strain>
    </source>
</reference>
<organism evidence="2">
    <name type="scientific">uncultured Chloroflexia bacterium</name>
    <dbReference type="NCBI Taxonomy" id="1672391"/>
    <lineage>
        <taxon>Bacteria</taxon>
        <taxon>Bacillati</taxon>
        <taxon>Chloroflexota</taxon>
        <taxon>Chloroflexia</taxon>
        <taxon>environmental samples</taxon>
    </lineage>
</organism>
<accession>A0A6J4J217</accession>
<gene>
    <name evidence="2" type="ORF">AVDCRST_MAG26-2687</name>
</gene>
<evidence type="ECO:0000256" key="1">
    <source>
        <dbReference type="SAM" id="MobiDB-lite"/>
    </source>
</evidence>
<proteinExistence type="predicted"/>
<feature type="region of interest" description="Disordered" evidence="1">
    <location>
        <begin position="46"/>
        <end position="65"/>
    </location>
</feature>